<evidence type="ECO:0000313" key="9">
    <source>
        <dbReference type="Proteomes" id="UP001174934"/>
    </source>
</evidence>
<comment type="subcellular location">
    <subcellularLocation>
        <location evidence="1">Membrane</location>
        <topology evidence="1">Multi-pass membrane protein</topology>
    </subcellularLocation>
</comment>
<keyword evidence="9" id="KW-1185">Reference proteome</keyword>
<proteinExistence type="inferred from homology"/>
<feature type="transmembrane region" description="Helical" evidence="6">
    <location>
        <begin position="234"/>
        <end position="256"/>
    </location>
</feature>
<name>A0AA39U495_9PEZI</name>
<evidence type="ECO:0000256" key="6">
    <source>
        <dbReference type="SAM" id="Phobius"/>
    </source>
</evidence>
<feature type="transmembrane region" description="Helical" evidence="6">
    <location>
        <begin position="81"/>
        <end position="100"/>
    </location>
</feature>
<dbReference type="GO" id="GO:0016020">
    <property type="term" value="C:membrane"/>
    <property type="evidence" value="ECO:0007669"/>
    <property type="project" value="UniProtKB-SubCell"/>
</dbReference>
<dbReference type="PANTHER" id="PTHR33048">
    <property type="entry name" value="PTH11-LIKE INTEGRAL MEMBRANE PROTEIN (AFU_ORTHOLOGUE AFUA_5G11245)"/>
    <property type="match status" value="1"/>
</dbReference>
<evidence type="ECO:0000256" key="3">
    <source>
        <dbReference type="ARBA" id="ARBA00022989"/>
    </source>
</evidence>
<feature type="non-terminal residue" evidence="8">
    <location>
        <position position="258"/>
    </location>
</feature>
<evidence type="ECO:0000256" key="5">
    <source>
        <dbReference type="ARBA" id="ARBA00038359"/>
    </source>
</evidence>
<dbReference type="PANTHER" id="PTHR33048:SF42">
    <property type="entry name" value="INTEGRAL MEMBRANE PROTEIN"/>
    <property type="match status" value="1"/>
</dbReference>
<feature type="transmembrane region" description="Helical" evidence="6">
    <location>
        <begin position="162"/>
        <end position="184"/>
    </location>
</feature>
<evidence type="ECO:0000256" key="4">
    <source>
        <dbReference type="ARBA" id="ARBA00023136"/>
    </source>
</evidence>
<accession>A0AA39U495</accession>
<comment type="caution">
    <text evidence="8">The sequence shown here is derived from an EMBL/GenBank/DDBJ whole genome shotgun (WGS) entry which is preliminary data.</text>
</comment>
<organism evidence="8 9">
    <name type="scientific">Bombardia bombarda</name>
    <dbReference type="NCBI Taxonomy" id="252184"/>
    <lineage>
        <taxon>Eukaryota</taxon>
        <taxon>Fungi</taxon>
        <taxon>Dikarya</taxon>
        <taxon>Ascomycota</taxon>
        <taxon>Pezizomycotina</taxon>
        <taxon>Sordariomycetes</taxon>
        <taxon>Sordariomycetidae</taxon>
        <taxon>Sordariales</taxon>
        <taxon>Lasiosphaeriaceae</taxon>
        <taxon>Bombardia</taxon>
    </lineage>
</organism>
<keyword evidence="4 6" id="KW-0472">Membrane</keyword>
<feature type="domain" description="Rhodopsin" evidence="7">
    <location>
        <begin position="31"/>
        <end position="256"/>
    </location>
</feature>
<evidence type="ECO:0000313" key="8">
    <source>
        <dbReference type="EMBL" id="KAK0610724.1"/>
    </source>
</evidence>
<dbReference type="InterPro" id="IPR052337">
    <property type="entry name" value="SAT4-like"/>
</dbReference>
<protein>
    <recommendedName>
        <fullName evidence="7">Rhodopsin domain-containing protein</fullName>
    </recommendedName>
</protein>
<feature type="transmembrane region" description="Helical" evidence="6">
    <location>
        <begin position="15"/>
        <end position="34"/>
    </location>
</feature>
<evidence type="ECO:0000259" key="7">
    <source>
        <dbReference type="Pfam" id="PF20684"/>
    </source>
</evidence>
<feature type="transmembrane region" description="Helical" evidence="6">
    <location>
        <begin position="120"/>
        <end position="142"/>
    </location>
</feature>
<comment type="similarity">
    <text evidence="5">Belongs to the SAT4 family.</text>
</comment>
<feature type="transmembrane region" description="Helical" evidence="6">
    <location>
        <begin position="196"/>
        <end position="214"/>
    </location>
</feature>
<dbReference type="EMBL" id="JAULSR010000010">
    <property type="protein sequence ID" value="KAK0610724.1"/>
    <property type="molecule type" value="Genomic_DNA"/>
</dbReference>
<feature type="transmembrane region" description="Helical" evidence="6">
    <location>
        <begin position="46"/>
        <end position="69"/>
    </location>
</feature>
<dbReference type="Proteomes" id="UP001174934">
    <property type="component" value="Unassembled WGS sequence"/>
</dbReference>
<dbReference type="InterPro" id="IPR049326">
    <property type="entry name" value="Rhodopsin_dom_fungi"/>
</dbReference>
<sequence>MVLDPKVNYGPQLNMVVWMLVSVSALFLFTRLYLKNCQNRGLWWDDYVLLASWMALAGQAGLVSYVISLGYGRQVIPLENIARFPVPINVLSSLLIMANLSGKTSFAITLLRIPAVWMRAIVWCIIVSMGVSLSTSAVLVWAECLPWGKEEGCVPLSISINYNVFSCAYSAAMDVTLAFLPWKYIWTLQMSKKEKIGVVVAMSMGVFAGAAAAVKTTTINLVHESVDPSNVQLVAWGNAEAAICIMAASIPILRALSR</sequence>
<reference evidence="8" key="1">
    <citation type="submission" date="2023-06" db="EMBL/GenBank/DDBJ databases">
        <title>Genome-scale phylogeny and comparative genomics of the fungal order Sordariales.</title>
        <authorList>
            <consortium name="Lawrence Berkeley National Laboratory"/>
            <person name="Hensen N."/>
            <person name="Bonometti L."/>
            <person name="Westerberg I."/>
            <person name="Brannstrom I.O."/>
            <person name="Guillou S."/>
            <person name="Cros-Aarteil S."/>
            <person name="Calhoun S."/>
            <person name="Haridas S."/>
            <person name="Kuo A."/>
            <person name="Mondo S."/>
            <person name="Pangilinan J."/>
            <person name="Riley R."/>
            <person name="LaButti K."/>
            <person name="Andreopoulos B."/>
            <person name="Lipzen A."/>
            <person name="Chen C."/>
            <person name="Yanf M."/>
            <person name="Daum C."/>
            <person name="Ng V."/>
            <person name="Clum A."/>
            <person name="Steindorff A."/>
            <person name="Ohm R."/>
            <person name="Martin F."/>
            <person name="Silar P."/>
            <person name="Natvig D."/>
            <person name="Lalanne C."/>
            <person name="Gautier V."/>
            <person name="Ament-velasquez S.L."/>
            <person name="Kruys A."/>
            <person name="Hutchinson M.I."/>
            <person name="Powell A.J."/>
            <person name="Barry K."/>
            <person name="Miller A.N."/>
            <person name="Grigoriev I.V."/>
            <person name="Debuchy R."/>
            <person name="Gladieux P."/>
            <person name="Thoren M.H."/>
            <person name="Johannesson H."/>
        </authorList>
    </citation>
    <scope>NUCLEOTIDE SEQUENCE</scope>
    <source>
        <strain evidence="8">SMH3391-2</strain>
    </source>
</reference>
<dbReference type="AlphaFoldDB" id="A0AA39U495"/>
<keyword evidence="2 6" id="KW-0812">Transmembrane</keyword>
<gene>
    <name evidence="8" type="ORF">B0T17DRAFT_457011</name>
</gene>
<dbReference type="Pfam" id="PF20684">
    <property type="entry name" value="Fung_rhodopsin"/>
    <property type="match status" value="1"/>
</dbReference>
<evidence type="ECO:0000256" key="1">
    <source>
        <dbReference type="ARBA" id="ARBA00004141"/>
    </source>
</evidence>
<keyword evidence="3 6" id="KW-1133">Transmembrane helix</keyword>
<evidence type="ECO:0000256" key="2">
    <source>
        <dbReference type="ARBA" id="ARBA00022692"/>
    </source>
</evidence>